<accession>A0A2N3Y4U4</accession>
<gene>
    <name evidence="1" type="ORF">A8926_5930</name>
</gene>
<evidence type="ECO:0000313" key="2">
    <source>
        <dbReference type="Proteomes" id="UP000233786"/>
    </source>
</evidence>
<dbReference type="RefSeq" id="WP_010311973.1">
    <property type="nucleotide sequence ID" value="NZ_CP061007.1"/>
</dbReference>
<dbReference type="Proteomes" id="UP000233786">
    <property type="component" value="Unassembled WGS sequence"/>
</dbReference>
<evidence type="ECO:0000313" key="1">
    <source>
        <dbReference type="EMBL" id="PKW17903.1"/>
    </source>
</evidence>
<reference evidence="1" key="1">
    <citation type="submission" date="2017-12" db="EMBL/GenBank/DDBJ databases">
        <title>Sequencing the genomes of 1000 Actinobacteria strains.</title>
        <authorList>
            <person name="Klenk H.-P."/>
        </authorList>
    </citation>
    <scope>NUCLEOTIDE SEQUENCE [LARGE SCALE GENOMIC DNA]</scope>
    <source>
        <strain evidence="1">DSM 44228</strain>
    </source>
</reference>
<proteinExistence type="predicted"/>
<dbReference type="OrthoDB" id="4458334at2"/>
<organism evidence="1 2">
    <name type="scientific">Saccharopolyspora spinosa</name>
    <dbReference type="NCBI Taxonomy" id="60894"/>
    <lineage>
        <taxon>Bacteria</taxon>
        <taxon>Bacillati</taxon>
        <taxon>Actinomycetota</taxon>
        <taxon>Actinomycetes</taxon>
        <taxon>Pseudonocardiales</taxon>
        <taxon>Pseudonocardiaceae</taxon>
        <taxon>Saccharopolyspora</taxon>
    </lineage>
</organism>
<dbReference type="AlphaFoldDB" id="A0A2N3Y4U4"/>
<keyword evidence="2" id="KW-1185">Reference proteome</keyword>
<sequence>MNLRILDSGTRSEVIVRPRPGSLFRMCLRLPERGPAGADGLRVLLVADAIRRVLEEIYGIQVQTAAAIETASNSWERALDALWIPPPIRAASIDDAAQLLGGPADAVLESGHESSPRGQWSCALHLPLRLWIGPVLTDLGHGTPDFVAALTDDGHDPLALRLALLRERYDQPLPLTRTRLDRADVVLDRWRRLVAEWADHPSAPMPAHVVERAYVALDEHLDIGALVEILQDLADDATVRPGAKFETFVHFDRILALELVRYLAHPHA</sequence>
<comment type="caution">
    <text evidence="1">The sequence shown here is derived from an EMBL/GenBank/DDBJ whole genome shotgun (WGS) entry which is preliminary data.</text>
</comment>
<dbReference type="STRING" id="994479.GCA_000194155_05769"/>
<protein>
    <submittedName>
        <fullName evidence="1">Uncharacterized protein</fullName>
    </submittedName>
</protein>
<dbReference type="EMBL" id="PJNB01000001">
    <property type="protein sequence ID" value="PKW17903.1"/>
    <property type="molecule type" value="Genomic_DNA"/>
</dbReference>
<name>A0A2N3Y4U4_SACSN</name>